<dbReference type="OMA" id="REWALIR"/>
<sequence length="352" mass="40283">MADISKKEFAELAIDGRNYLTWAMDVKINLAARNLISTITTPTQGAPAIADTAKYASLHFIRHHLDPALKEEYMMEESPLSLWNSLKERYDQQRSVMLSAAQREWALIRFQDFKSVAAYNSAVHQINSKLRFCNSAVSDADLIEKTLSTFHPNMRILAEQHRQQKYKKHFELIYALLQAEKHSEILDKNNMSRPTGTLPLPEAHFNSQNTQKSRGPKRNHRKFKGKWRRNENQNSNGVQKGKNHFKKNDKGSSSQAFYRCGCTTHHARTCTTSKHLVTLYQQSIGKSKKAQGNQYEAHFTGPMIESSQGVHQNEVHDNMENQDQAQQKEGPPLTVEDMVDFTSTNDIYGDML</sequence>
<reference evidence="2 3" key="1">
    <citation type="submission" date="2017-09" db="EMBL/GenBank/DDBJ databases">
        <authorList>
            <consortium name="International Durum Wheat Genome Sequencing Consortium (IDWGSC)"/>
            <person name="Milanesi L."/>
        </authorList>
    </citation>
    <scope>NUCLEOTIDE SEQUENCE [LARGE SCALE GENOMIC DNA]</scope>
    <source>
        <strain evidence="3">cv. Svevo</strain>
    </source>
</reference>
<organism evidence="2 3">
    <name type="scientific">Triticum turgidum subsp. durum</name>
    <name type="common">Durum wheat</name>
    <name type="synonym">Triticum durum</name>
    <dbReference type="NCBI Taxonomy" id="4567"/>
    <lineage>
        <taxon>Eukaryota</taxon>
        <taxon>Viridiplantae</taxon>
        <taxon>Streptophyta</taxon>
        <taxon>Embryophyta</taxon>
        <taxon>Tracheophyta</taxon>
        <taxon>Spermatophyta</taxon>
        <taxon>Magnoliopsida</taxon>
        <taxon>Liliopsida</taxon>
        <taxon>Poales</taxon>
        <taxon>Poaceae</taxon>
        <taxon>BOP clade</taxon>
        <taxon>Pooideae</taxon>
        <taxon>Triticodae</taxon>
        <taxon>Triticeae</taxon>
        <taxon>Triticinae</taxon>
        <taxon>Triticum</taxon>
    </lineage>
</organism>
<proteinExistence type="predicted"/>
<protein>
    <submittedName>
        <fullName evidence="2">Uncharacterized protein</fullName>
    </submittedName>
</protein>
<dbReference type="AlphaFoldDB" id="A0A9R0Y8S9"/>
<evidence type="ECO:0000313" key="3">
    <source>
        <dbReference type="Proteomes" id="UP000324705"/>
    </source>
</evidence>
<dbReference type="Gramene" id="TRITD6Av1G204770.1">
    <property type="protein sequence ID" value="TRITD6Av1G204770.1"/>
    <property type="gene ID" value="TRITD6Av1G204770"/>
</dbReference>
<name>A0A9R0Y8S9_TRITD</name>
<gene>
    <name evidence="2" type="ORF">TRITD_6Av1G204770</name>
</gene>
<keyword evidence="3" id="KW-1185">Reference proteome</keyword>
<feature type="compositionally biased region" description="Basic residues" evidence="1">
    <location>
        <begin position="214"/>
        <end position="227"/>
    </location>
</feature>
<dbReference type="Proteomes" id="UP000324705">
    <property type="component" value="Chromosome 6A"/>
</dbReference>
<accession>A0A9R0Y8S9</accession>
<dbReference type="PANTHER" id="PTHR33325:SF11">
    <property type="entry name" value="COLD SHOCK DOMAIN-CONTAINING PROTEIN 4-LIKE"/>
    <property type="match status" value="1"/>
</dbReference>
<feature type="region of interest" description="Disordered" evidence="1">
    <location>
        <begin position="193"/>
        <end position="252"/>
    </location>
</feature>
<dbReference type="EMBL" id="LT934121">
    <property type="protein sequence ID" value="VAI50306.1"/>
    <property type="molecule type" value="Genomic_DNA"/>
</dbReference>
<dbReference type="PANTHER" id="PTHR33325">
    <property type="entry name" value="ZINC FINGER, CCHC-TYPE-RELATED"/>
    <property type="match status" value="1"/>
</dbReference>
<evidence type="ECO:0000256" key="1">
    <source>
        <dbReference type="SAM" id="MobiDB-lite"/>
    </source>
</evidence>
<evidence type="ECO:0000313" key="2">
    <source>
        <dbReference type="EMBL" id="VAI50306.1"/>
    </source>
</evidence>